<dbReference type="CDD" id="cd04301">
    <property type="entry name" value="NAT_SF"/>
    <property type="match status" value="1"/>
</dbReference>
<name>A0A3T1D6H0_9BACL</name>
<organism evidence="2 3">
    <name type="scientific">Cohnella abietis</name>
    <dbReference type="NCBI Taxonomy" id="2507935"/>
    <lineage>
        <taxon>Bacteria</taxon>
        <taxon>Bacillati</taxon>
        <taxon>Bacillota</taxon>
        <taxon>Bacilli</taxon>
        <taxon>Bacillales</taxon>
        <taxon>Paenibacillaceae</taxon>
        <taxon>Cohnella</taxon>
    </lineage>
</organism>
<evidence type="ECO:0000313" key="3">
    <source>
        <dbReference type="Proteomes" id="UP000289856"/>
    </source>
</evidence>
<dbReference type="InterPro" id="IPR016181">
    <property type="entry name" value="Acyl_CoA_acyltransferase"/>
</dbReference>
<dbReference type="PROSITE" id="PS51186">
    <property type="entry name" value="GNAT"/>
    <property type="match status" value="1"/>
</dbReference>
<dbReference type="KEGG" id="cohn:KCTCHS21_30740"/>
<evidence type="ECO:0000259" key="1">
    <source>
        <dbReference type="PROSITE" id="PS51186"/>
    </source>
</evidence>
<dbReference type="EMBL" id="AP019400">
    <property type="protein sequence ID" value="BBI33675.1"/>
    <property type="molecule type" value="Genomic_DNA"/>
</dbReference>
<reference evidence="2 3" key="1">
    <citation type="submission" date="2019-01" db="EMBL/GenBank/DDBJ databases">
        <title>Complete genome sequence of Cohnella hallensis HS21 isolated from Korean fir (Abies koreana) rhizospheric soil.</title>
        <authorList>
            <person name="Jiang L."/>
            <person name="Kang S.W."/>
            <person name="Kim S."/>
            <person name="Jung J."/>
            <person name="Kim C.Y."/>
            <person name="Kim D.H."/>
            <person name="Kim S.W."/>
            <person name="Lee J."/>
        </authorList>
    </citation>
    <scope>NUCLEOTIDE SEQUENCE [LARGE SCALE GENOMIC DNA]</scope>
    <source>
        <strain evidence="2 3">HS21</strain>
    </source>
</reference>
<sequence length="228" mass="26028">MHKQLKVSDGHRMLPLTIRNYDRRDFAKLIALQGLCFPPPFPSELWWNEAQLAEHTARFPDGALCAEVEGVIVGSMTALRTSVQDGENHTWASVTDNGYIRNHEPHGETLYVVDICIAPEYRKLGIGKWLMQSMYETVVHLNCSRLLGGGRMPGYYEFAGTLTPHEYVHLVSIGQKYDPVLTFLLKCGRLPIGIATNYIVDEQSNHYAALMEWRNPFMKERMEWNTSV</sequence>
<evidence type="ECO:0000313" key="2">
    <source>
        <dbReference type="EMBL" id="BBI33675.1"/>
    </source>
</evidence>
<proteinExistence type="predicted"/>
<dbReference type="GO" id="GO:0016747">
    <property type="term" value="F:acyltransferase activity, transferring groups other than amino-acyl groups"/>
    <property type="evidence" value="ECO:0007669"/>
    <property type="project" value="InterPro"/>
</dbReference>
<feature type="domain" description="N-acetyltransferase" evidence="1">
    <location>
        <begin position="16"/>
        <end position="216"/>
    </location>
</feature>
<gene>
    <name evidence="2" type="primary">ykwB</name>
    <name evidence="2" type="ORF">KCTCHS21_30740</name>
</gene>
<accession>A0A3T1D6H0</accession>
<dbReference type="AlphaFoldDB" id="A0A3T1D6H0"/>
<keyword evidence="3" id="KW-1185">Reference proteome</keyword>
<dbReference type="Gene3D" id="3.40.630.30">
    <property type="match status" value="1"/>
</dbReference>
<protein>
    <submittedName>
        <fullName evidence="2">Putative N-acetyltransferase YkwB</fullName>
    </submittedName>
</protein>
<dbReference type="SUPFAM" id="SSF55729">
    <property type="entry name" value="Acyl-CoA N-acyltransferases (Nat)"/>
    <property type="match status" value="1"/>
</dbReference>
<dbReference type="InterPro" id="IPR000182">
    <property type="entry name" value="GNAT_dom"/>
</dbReference>
<dbReference type="Proteomes" id="UP000289856">
    <property type="component" value="Chromosome"/>
</dbReference>
<dbReference type="Pfam" id="PF00583">
    <property type="entry name" value="Acetyltransf_1"/>
    <property type="match status" value="1"/>
</dbReference>
<keyword evidence="2" id="KW-0808">Transferase</keyword>